<reference evidence="2" key="1">
    <citation type="journal article" date="2022" name="Int. J. Syst. Evol. Microbiol.">
        <title>Apilactobacillus apisilvae sp. nov., Nicolia spurrieriana gen. nov. sp. nov., Bombilactobacillus folatiphilus sp. nov. and Bombilactobacillus thymidiniphilus sp. nov., four new lactic acid bacterial isolates from stingless bees Tetragonula carbonaria and Austroplebeia australis.</title>
        <authorList>
            <person name="Oliphant S.A."/>
            <person name="Watson-Haigh N.S."/>
            <person name="Sumby K.M."/>
            <person name="Gardner J."/>
            <person name="Groom S."/>
            <person name="Jiranek V."/>
        </authorList>
    </citation>
    <scope>NUCLEOTIDE SEQUENCE</scope>
    <source>
        <strain evidence="2">SGEP1_A5</strain>
    </source>
</reference>
<name>A0A976RT30_9LACO</name>
<evidence type="ECO:0000256" key="1">
    <source>
        <dbReference type="SAM" id="Phobius"/>
    </source>
</evidence>
<dbReference type="InterPro" id="IPR031616">
    <property type="entry name" value="BsrE-like"/>
</dbReference>
<keyword evidence="1" id="KW-1133">Transmembrane helix</keyword>
<dbReference type="AlphaFoldDB" id="A0A976RT30"/>
<keyword evidence="1" id="KW-0472">Membrane</keyword>
<dbReference type="KEGG" id="lbe:MOO44_03810"/>
<organism evidence="2 3">
    <name type="scientific">Nicoliella spurrieriana</name>
    <dbReference type="NCBI Taxonomy" id="2925830"/>
    <lineage>
        <taxon>Bacteria</taxon>
        <taxon>Bacillati</taxon>
        <taxon>Bacillota</taxon>
        <taxon>Bacilli</taxon>
        <taxon>Lactobacillales</taxon>
        <taxon>Lactobacillaceae</taxon>
        <taxon>Nicoliella</taxon>
    </lineage>
</organism>
<gene>
    <name evidence="2" type="ORF">MOO44_03810</name>
</gene>
<proteinExistence type="predicted"/>
<keyword evidence="3" id="KW-1185">Reference proteome</keyword>
<protein>
    <submittedName>
        <fullName evidence="2">Holin-like toxin</fullName>
    </submittedName>
</protein>
<feature type="transmembrane region" description="Helical" evidence="1">
    <location>
        <begin position="12"/>
        <end position="32"/>
    </location>
</feature>
<dbReference type="RefSeq" id="WP_423802919.1">
    <property type="nucleotide sequence ID" value="NZ_CP093361.1"/>
</dbReference>
<dbReference type="EMBL" id="CP093361">
    <property type="protein sequence ID" value="UQS87293.1"/>
    <property type="molecule type" value="Genomic_DNA"/>
</dbReference>
<evidence type="ECO:0000313" key="2">
    <source>
        <dbReference type="EMBL" id="UQS87293.1"/>
    </source>
</evidence>
<dbReference type="Proteomes" id="UP000831181">
    <property type="component" value="Chromosome"/>
</dbReference>
<accession>A0A976RT30</accession>
<dbReference type="Pfam" id="PF16935">
    <property type="entry name" value="Hol_Tox"/>
    <property type="match status" value="1"/>
</dbReference>
<evidence type="ECO:0000313" key="3">
    <source>
        <dbReference type="Proteomes" id="UP000831181"/>
    </source>
</evidence>
<keyword evidence="1" id="KW-0812">Transmembrane</keyword>
<sequence>MEGNGLVTMSVYQALILMLTFGMFLIALLDYINKRK</sequence>